<dbReference type="Proteomes" id="UP000295673">
    <property type="component" value="Unassembled WGS sequence"/>
</dbReference>
<proteinExistence type="predicted"/>
<reference evidence="2 3" key="1">
    <citation type="submission" date="2019-03" db="EMBL/GenBank/DDBJ databases">
        <title>Genomic Encyclopedia of Archaeal and Bacterial Type Strains, Phase II (KMG-II): from individual species to whole genera.</title>
        <authorList>
            <person name="Goeker M."/>
        </authorList>
    </citation>
    <scope>NUCLEOTIDE SEQUENCE [LARGE SCALE GENOMIC DNA]</scope>
    <source>
        <strain evidence="2 3">DSM 26433</strain>
    </source>
</reference>
<gene>
    <name evidence="2" type="ORF">BXY66_1571</name>
</gene>
<evidence type="ECO:0000313" key="2">
    <source>
        <dbReference type="EMBL" id="TCL09521.1"/>
    </source>
</evidence>
<feature type="chain" id="PRO_5020282943" evidence="1">
    <location>
        <begin position="19"/>
        <end position="247"/>
    </location>
</feature>
<organism evidence="2 3">
    <name type="scientific">Shimia isoporae</name>
    <dbReference type="NCBI Taxonomy" id="647720"/>
    <lineage>
        <taxon>Bacteria</taxon>
        <taxon>Pseudomonadati</taxon>
        <taxon>Pseudomonadota</taxon>
        <taxon>Alphaproteobacteria</taxon>
        <taxon>Rhodobacterales</taxon>
        <taxon>Roseobacteraceae</taxon>
    </lineage>
</organism>
<keyword evidence="1" id="KW-0732">Signal</keyword>
<dbReference type="EMBL" id="SMGR01000001">
    <property type="protein sequence ID" value="TCL09521.1"/>
    <property type="molecule type" value="Genomic_DNA"/>
</dbReference>
<dbReference type="OrthoDB" id="9928845at2"/>
<protein>
    <submittedName>
        <fullName evidence="2">Uncharacterized protein</fullName>
    </submittedName>
</protein>
<evidence type="ECO:0000313" key="3">
    <source>
        <dbReference type="Proteomes" id="UP000295673"/>
    </source>
</evidence>
<dbReference type="AlphaFoldDB" id="A0A4R1NNW0"/>
<comment type="caution">
    <text evidence="2">The sequence shown here is derived from an EMBL/GenBank/DDBJ whole genome shotgun (WGS) entry which is preliminary data.</text>
</comment>
<feature type="signal peptide" evidence="1">
    <location>
        <begin position="1"/>
        <end position="18"/>
    </location>
</feature>
<accession>A0A4R1NNW0</accession>
<name>A0A4R1NNW0_9RHOB</name>
<sequence>MFRPISLALCLVASNASASDVGSDGKYFVYNGTKFLTKGAQAVAAPGQTGRITGKGLLGFFTKNGFAHYAYTSAGGTRPATEFEIDGSLLASGNVNVSLAAGDVAEVGVEAEASIDTNKSYKGLFVEVKDWPAVINELNDFAATQPDGSAIFNKDFRVISSVLYVTGYTDSMDIEFDGSVNLEVEPTDEISVVGTVTGEGSRSSSFSLSDGSTVAFSLRHVCWNNKKIVDIVADVVGQSRPGDCDKY</sequence>
<keyword evidence="3" id="KW-1185">Reference proteome</keyword>
<evidence type="ECO:0000256" key="1">
    <source>
        <dbReference type="SAM" id="SignalP"/>
    </source>
</evidence>
<dbReference type="RefSeq" id="WP_132859556.1">
    <property type="nucleotide sequence ID" value="NZ_SMGR01000001.1"/>
</dbReference>